<dbReference type="EMBL" id="JAGMVJ010000026">
    <property type="protein sequence ID" value="KAH7070872.1"/>
    <property type="molecule type" value="Genomic_DNA"/>
</dbReference>
<evidence type="ECO:0000256" key="1">
    <source>
        <dbReference type="ARBA" id="ARBA00023242"/>
    </source>
</evidence>
<gene>
    <name evidence="3" type="ORF">FB567DRAFT_455795</name>
</gene>
<dbReference type="AlphaFoldDB" id="A0A8K0QUB6"/>
<accession>A0A8K0QUB6</accession>
<dbReference type="Proteomes" id="UP000813461">
    <property type="component" value="Unassembled WGS sequence"/>
</dbReference>
<dbReference type="InterPro" id="IPR038704">
    <property type="entry name" value="YEAST_sf"/>
</dbReference>
<sequence>ITHHKPVAEPPPVKGFPMRTWCVKIWLLDDQGNEVMPNVFEKATYNVHPLLERRKQVFKKSPWELVSPSAGRPQPQRKLLSLARALRGVSPTICHMPEWKKVRRPRSSTYPLVLHPTPQRINCSPRDQCASTQP</sequence>
<dbReference type="InterPro" id="IPR055129">
    <property type="entry name" value="YEATS_dom"/>
</dbReference>
<evidence type="ECO:0000313" key="4">
    <source>
        <dbReference type="Proteomes" id="UP000813461"/>
    </source>
</evidence>
<evidence type="ECO:0000313" key="3">
    <source>
        <dbReference type="EMBL" id="KAH7070872.1"/>
    </source>
</evidence>
<dbReference type="Pfam" id="PF03366">
    <property type="entry name" value="YEATS"/>
    <property type="match status" value="1"/>
</dbReference>
<reference evidence="3" key="1">
    <citation type="journal article" date="2021" name="Nat. Commun.">
        <title>Genetic determinants of endophytism in the Arabidopsis root mycobiome.</title>
        <authorList>
            <person name="Mesny F."/>
            <person name="Miyauchi S."/>
            <person name="Thiergart T."/>
            <person name="Pickel B."/>
            <person name="Atanasova L."/>
            <person name="Karlsson M."/>
            <person name="Huettel B."/>
            <person name="Barry K.W."/>
            <person name="Haridas S."/>
            <person name="Chen C."/>
            <person name="Bauer D."/>
            <person name="Andreopoulos W."/>
            <person name="Pangilinan J."/>
            <person name="LaButti K."/>
            <person name="Riley R."/>
            <person name="Lipzen A."/>
            <person name="Clum A."/>
            <person name="Drula E."/>
            <person name="Henrissat B."/>
            <person name="Kohler A."/>
            <person name="Grigoriev I.V."/>
            <person name="Martin F.M."/>
            <person name="Hacquard S."/>
        </authorList>
    </citation>
    <scope>NUCLEOTIDE SEQUENCE</scope>
    <source>
        <strain evidence="3">MPI-SDFR-AT-0120</strain>
    </source>
</reference>
<organism evidence="3 4">
    <name type="scientific">Paraphoma chrysanthemicola</name>
    <dbReference type="NCBI Taxonomy" id="798071"/>
    <lineage>
        <taxon>Eukaryota</taxon>
        <taxon>Fungi</taxon>
        <taxon>Dikarya</taxon>
        <taxon>Ascomycota</taxon>
        <taxon>Pezizomycotina</taxon>
        <taxon>Dothideomycetes</taxon>
        <taxon>Pleosporomycetidae</taxon>
        <taxon>Pleosporales</taxon>
        <taxon>Pleosporineae</taxon>
        <taxon>Phaeosphaeriaceae</taxon>
        <taxon>Paraphoma</taxon>
    </lineage>
</organism>
<comment type="caution">
    <text evidence="3">The sequence shown here is derived from an EMBL/GenBank/DDBJ whole genome shotgun (WGS) entry which is preliminary data.</text>
</comment>
<proteinExistence type="predicted"/>
<evidence type="ECO:0000259" key="2">
    <source>
        <dbReference type="Pfam" id="PF03366"/>
    </source>
</evidence>
<name>A0A8K0QUB6_9PLEO</name>
<dbReference type="OrthoDB" id="1741717at2759"/>
<keyword evidence="4" id="KW-1185">Reference proteome</keyword>
<protein>
    <recommendedName>
        <fullName evidence="2">YEATS domain-containing protein</fullName>
    </recommendedName>
</protein>
<feature type="non-terminal residue" evidence="3">
    <location>
        <position position="1"/>
    </location>
</feature>
<feature type="domain" description="YEATS" evidence="2">
    <location>
        <begin position="17"/>
        <end position="65"/>
    </location>
</feature>
<dbReference type="Gene3D" id="2.60.40.1970">
    <property type="entry name" value="YEATS domain"/>
    <property type="match status" value="1"/>
</dbReference>
<keyword evidence="1" id="KW-0539">Nucleus</keyword>